<organism evidence="1">
    <name type="scientific">Candidatus Kentrum sp. LFY</name>
    <dbReference type="NCBI Taxonomy" id="2126342"/>
    <lineage>
        <taxon>Bacteria</taxon>
        <taxon>Pseudomonadati</taxon>
        <taxon>Pseudomonadota</taxon>
        <taxon>Gammaproteobacteria</taxon>
        <taxon>Candidatus Kentrum</taxon>
    </lineage>
</organism>
<gene>
    <name evidence="1" type="ORF">BECKLFY1418B_GA0070995_103820</name>
</gene>
<protein>
    <submittedName>
        <fullName evidence="1">Uncharacterized protein</fullName>
    </submittedName>
</protein>
<dbReference type="EMBL" id="CAADFF010000038">
    <property type="protein sequence ID" value="VFJ92719.1"/>
    <property type="molecule type" value="Genomic_DNA"/>
</dbReference>
<name>A0A450UJJ4_9GAMM</name>
<evidence type="ECO:0000313" key="1">
    <source>
        <dbReference type="EMBL" id="VFJ92719.1"/>
    </source>
</evidence>
<reference evidence="1" key="1">
    <citation type="submission" date="2019-02" db="EMBL/GenBank/DDBJ databases">
        <authorList>
            <person name="Gruber-Vodicka R. H."/>
            <person name="Seah K. B. B."/>
        </authorList>
    </citation>
    <scope>NUCLEOTIDE SEQUENCE</scope>
    <source>
        <strain evidence="1">BECK_M7</strain>
    </source>
</reference>
<accession>A0A450UJJ4</accession>
<proteinExistence type="predicted"/>
<dbReference type="AlphaFoldDB" id="A0A450UJJ4"/>
<sequence>MKSVITIATIVEGHGEVKALPVLLRRLGPWLSPQCHVEIESPIRVHRDAFSEIR</sequence>